<keyword evidence="1" id="KW-0812">Transmembrane</keyword>
<reference evidence="2 3" key="1">
    <citation type="submission" date="2021-11" db="EMBL/GenBank/DDBJ databases">
        <title>Draft genome sequence of Actinomycetospora sp. SF1 isolated from the rhizosphere soil.</title>
        <authorList>
            <person name="Duangmal K."/>
            <person name="Chantavorakit T."/>
        </authorList>
    </citation>
    <scope>NUCLEOTIDE SEQUENCE [LARGE SCALE GENOMIC DNA]</scope>
    <source>
        <strain evidence="2 3">TBRC 5722</strain>
    </source>
</reference>
<keyword evidence="1" id="KW-0472">Membrane</keyword>
<comment type="caution">
    <text evidence="2">The sequence shown here is derived from an EMBL/GenBank/DDBJ whole genome shotgun (WGS) entry which is preliminary data.</text>
</comment>
<keyword evidence="1" id="KW-1133">Transmembrane helix</keyword>
<evidence type="ECO:0000313" key="3">
    <source>
        <dbReference type="Proteomes" id="UP001199469"/>
    </source>
</evidence>
<accession>A0ABS8PIY9</accession>
<feature type="transmembrane region" description="Helical" evidence="1">
    <location>
        <begin position="12"/>
        <end position="30"/>
    </location>
</feature>
<feature type="transmembrane region" description="Helical" evidence="1">
    <location>
        <begin position="42"/>
        <end position="59"/>
    </location>
</feature>
<keyword evidence="3" id="KW-1185">Reference proteome</keyword>
<dbReference type="Proteomes" id="UP001199469">
    <property type="component" value="Unassembled WGS sequence"/>
</dbReference>
<evidence type="ECO:0000313" key="2">
    <source>
        <dbReference type="EMBL" id="MCD2197887.1"/>
    </source>
</evidence>
<name>A0ABS8PIY9_9PSEU</name>
<protein>
    <submittedName>
        <fullName evidence="2">Uncharacterized protein</fullName>
    </submittedName>
</protein>
<evidence type="ECO:0000256" key="1">
    <source>
        <dbReference type="SAM" id="Phobius"/>
    </source>
</evidence>
<proteinExistence type="predicted"/>
<dbReference type="RefSeq" id="WP_230740309.1">
    <property type="nucleotide sequence ID" value="NZ_JAJNDB010000010.1"/>
</dbReference>
<gene>
    <name evidence="2" type="ORF">LQ327_31410</name>
</gene>
<organism evidence="2 3">
    <name type="scientific">Actinomycetospora endophytica</name>
    <dbReference type="NCBI Taxonomy" id="2291215"/>
    <lineage>
        <taxon>Bacteria</taxon>
        <taxon>Bacillati</taxon>
        <taxon>Actinomycetota</taxon>
        <taxon>Actinomycetes</taxon>
        <taxon>Pseudonocardiales</taxon>
        <taxon>Pseudonocardiaceae</taxon>
        <taxon>Actinomycetospora</taxon>
    </lineage>
</organism>
<sequence>MSGAGKGDLELVIAVVGFLITAALLVITLVTARIGRGGAGRWFTGCAAAFVATVGLLSFV</sequence>
<dbReference type="EMBL" id="JAJNDB010000010">
    <property type="protein sequence ID" value="MCD2197887.1"/>
    <property type="molecule type" value="Genomic_DNA"/>
</dbReference>